<evidence type="ECO:0000256" key="2">
    <source>
        <dbReference type="ARBA" id="ARBA00022692"/>
    </source>
</evidence>
<reference evidence="8 9" key="1">
    <citation type="journal article" date="2022" name="Nat. Plants">
        <title>Genomes of leafy and leafless Platanthera orchids illuminate the evolution of mycoheterotrophy.</title>
        <authorList>
            <person name="Li M.H."/>
            <person name="Liu K.W."/>
            <person name="Li Z."/>
            <person name="Lu H.C."/>
            <person name="Ye Q.L."/>
            <person name="Zhang D."/>
            <person name="Wang J.Y."/>
            <person name="Li Y.F."/>
            <person name="Zhong Z.M."/>
            <person name="Liu X."/>
            <person name="Yu X."/>
            <person name="Liu D.K."/>
            <person name="Tu X.D."/>
            <person name="Liu B."/>
            <person name="Hao Y."/>
            <person name="Liao X.Y."/>
            <person name="Jiang Y.T."/>
            <person name="Sun W.H."/>
            <person name="Chen J."/>
            <person name="Chen Y.Q."/>
            <person name="Ai Y."/>
            <person name="Zhai J.W."/>
            <person name="Wu S.S."/>
            <person name="Zhou Z."/>
            <person name="Hsiao Y.Y."/>
            <person name="Wu W.L."/>
            <person name="Chen Y.Y."/>
            <person name="Lin Y.F."/>
            <person name="Hsu J.L."/>
            <person name="Li C.Y."/>
            <person name="Wang Z.W."/>
            <person name="Zhao X."/>
            <person name="Zhong W.Y."/>
            <person name="Ma X.K."/>
            <person name="Ma L."/>
            <person name="Huang J."/>
            <person name="Chen G.Z."/>
            <person name="Huang M.Z."/>
            <person name="Huang L."/>
            <person name="Peng D.H."/>
            <person name="Luo Y.B."/>
            <person name="Zou S.Q."/>
            <person name="Chen S.P."/>
            <person name="Lan S."/>
            <person name="Tsai W.C."/>
            <person name="Van de Peer Y."/>
            <person name="Liu Z.J."/>
        </authorList>
    </citation>
    <scope>NUCLEOTIDE SEQUENCE [LARGE SCALE GENOMIC DNA]</scope>
    <source>
        <strain evidence="8">Lor287</strain>
    </source>
</reference>
<keyword evidence="3" id="KW-0201">Cytochrome c-type biogenesis</keyword>
<dbReference type="InterPro" id="IPR002541">
    <property type="entry name" value="Cyt_c_assembly"/>
</dbReference>
<feature type="transmembrane region" description="Helical" evidence="6">
    <location>
        <begin position="31"/>
        <end position="52"/>
    </location>
</feature>
<keyword evidence="9" id="KW-1185">Reference proteome</keyword>
<organism evidence="8 9">
    <name type="scientific">Platanthera zijinensis</name>
    <dbReference type="NCBI Taxonomy" id="2320716"/>
    <lineage>
        <taxon>Eukaryota</taxon>
        <taxon>Viridiplantae</taxon>
        <taxon>Streptophyta</taxon>
        <taxon>Embryophyta</taxon>
        <taxon>Tracheophyta</taxon>
        <taxon>Spermatophyta</taxon>
        <taxon>Magnoliopsida</taxon>
        <taxon>Liliopsida</taxon>
        <taxon>Asparagales</taxon>
        <taxon>Orchidaceae</taxon>
        <taxon>Orchidoideae</taxon>
        <taxon>Orchideae</taxon>
        <taxon>Orchidinae</taxon>
        <taxon>Platanthera</taxon>
    </lineage>
</organism>
<keyword evidence="4 6" id="KW-1133">Transmembrane helix</keyword>
<evidence type="ECO:0000313" key="8">
    <source>
        <dbReference type="EMBL" id="KAK8936920.1"/>
    </source>
</evidence>
<dbReference type="PANTHER" id="PTHR30071">
    <property type="entry name" value="HEME EXPORTER PROTEIN C"/>
    <property type="match status" value="1"/>
</dbReference>
<gene>
    <name evidence="8" type="primary">ccsA</name>
    <name evidence="8" type="ORF">KSP39_PZI012829</name>
</gene>
<dbReference type="InterPro" id="IPR045062">
    <property type="entry name" value="Cyt_c_biogenesis_CcsA/CcmC"/>
</dbReference>
<comment type="subcellular location">
    <subcellularLocation>
        <location evidence="1">Membrane</location>
        <topology evidence="1">Multi-pass membrane protein</topology>
    </subcellularLocation>
</comment>
<sequence>MSGLSTEMHQPVIFVPALQSQWLMIHVSMMLFSYAALLCGSLLSVALIVITFRKNINFF</sequence>
<dbReference type="AlphaFoldDB" id="A0AAP0BFN1"/>
<dbReference type="EMBL" id="JBBWWQ010000010">
    <property type="protein sequence ID" value="KAK8936920.1"/>
    <property type="molecule type" value="Genomic_DNA"/>
</dbReference>
<dbReference type="Proteomes" id="UP001418222">
    <property type="component" value="Unassembled WGS sequence"/>
</dbReference>
<dbReference type="Pfam" id="PF01578">
    <property type="entry name" value="Cytochrom_C_asm"/>
    <property type="match status" value="1"/>
</dbReference>
<proteinExistence type="predicted"/>
<evidence type="ECO:0000256" key="3">
    <source>
        <dbReference type="ARBA" id="ARBA00022748"/>
    </source>
</evidence>
<evidence type="ECO:0000313" key="9">
    <source>
        <dbReference type="Proteomes" id="UP001418222"/>
    </source>
</evidence>
<feature type="domain" description="Cytochrome c assembly protein" evidence="7">
    <location>
        <begin position="4"/>
        <end position="54"/>
    </location>
</feature>
<evidence type="ECO:0000256" key="5">
    <source>
        <dbReference type="ARBA" id="ARBA00023136"/>
    </source>
</evidence>
<comment type="caution">
    <text evidence="8">The sequence shown here is derived from an EMBL/GenBank/DDBJ whole genome shotgun (WGS) entry which is preliminary data.</text>
</comment>
<dbReference type="GO" id="GO:0017004">
    <property type="term" value="P:cytochrome complex assembly"/>
    <property type="evidence" value="ECO:0007669"/>
    <property type="project" value="UniProtKB-KW"/>
</dbReference>
<name>A0AAP0BFN1_9ASPA</name>
<evidence type="ECO:0000256" key="4">
    <source>
        <dbReference type="ARBA" id="ARBA00022989"/>
    </source>
</evidence>
<protein>
    <submittedName>
        <fullName evidence="8">Cytochrome c biogenesis protein ccsA</fullName>
    </submittedName>
</protein>
<dbReference type="GO" id="GO:0005886">
    <property type="term" value="C:plasma membrane"/>
    <property type="evidence" value="ECO:0007669"/>
    <property type="project" value="TreeGrafter"/>
</dbReference>
<evidence type="ECO:0000256" key="6">
    <source>
        <dbReference type="SAM" id="Phobius"/>
    </source>
</evidence>
<evidence type="ECO:0000259" key="7">
    <source>
        <dbReference type="Pfam" id="PF01578"/>
    </source>
</evidence>
<accession>A0AAP0BFN1</accession>
<dbReference type="GO" id="GO:0020037">
    <property type="term" value="F:heme binding"/>
    <property type="evidence" value="ECO:0007669"/>
    <property type="project" value="InterPro"/>
</dbReference>
<dbReference type="PANTHER" id="PTHR30071:SF1">
    <property type="entry name" value="CYTOCHROME B_B6 PROTEIN-RELATED"/>
    <property type="match status" value="1"/>
</dbReference>
<keyword evidence="5 6" id="KW-0472">Membrane</keyword>
<evidence type="ECO:0000256" key="1">
    <source>
        <dbReference type="ARBA" id="ARBA00004141"/>
    </source>
</evidence>
<keyword evidence="2 6" id="KW-0812">Transmembrane</keyword>